<reference evidence="2" key="2">
    <citation type="journal article" date="2024" name="Antonie Van Leeuwenhoek">
        <title>Roseihalotalea indica gen. nov., sp. nov., a halophilic Bacteroidetes from mesopelagic Southwest Indian Ocean with higher carbohydrate metabolic potential.</title>
        <authorList>
            <person name="Chen B."/>
            <person name="Zhang M."/>
            <person name="Lin D."/>
            <person name="Ye J."/>
            <person name="Tang K."/>
        </authorList>
    </citation>
    <scope>NUCLEOTIDE SEQUENCE</scope>
    <source>
        <strain evidence="2">TK19036</strain>
    </source>
</reference>
<accession>A0AA49GLM4</accession>
<dbReference type="Pfam" id="PF09949">
    <property type="entry name" value="APP1_cat"/>
    <property type="match status" value="1"/>
</dbReference>
<dbReference type="InterPro" id="IPR019236">
    <property type="entry name" value="APP1_cat"/>
</dbReference>
<proteinExistence type="predicted"/>
<dbReference type="PANTHER" id="PTHR28208">
    <property type="entry name" value="PHOSPHATIDATE PHOSPHATASE APP1"/>
    <property type="match status" value="1"/>
</dbReference>
<name>A0AA49GLM4_9BACT</name>
<protein>
    <submittedName>
        <fullName evidence="2">DUF2183 domain-containing protein</fullName>
    </submittedName>
</protein>
<gene>
    <name evidence="2" type="ORF">K4G66_29075</name>
</gene>
<dbReference type="EMBL" id="CP120682">
    <property type="protein sequence ID" value="WKN36418.1"/>
    <property type="molecule type" value="Genomic_DNA"/>
</dbReference>
<feature type="domain" description="Phosphatidate phosphatase APP1 catalytic" evidence="1">
    <location>
        <begin position="156"/>
        <end position="313"/>
    </location>
</feature>
<dbReference type="PANTHER" id="PTHR28208:SF3">
    <property type="entry name" value="PHOSPHATIDATE PHOSPHATASE APP1"/>
    <property type="match status" value="1"/>
</dbReference>
<reference evidence="2" key="1">
    <citation type="journal article" date="2023" name="Comput. Struct. Biotechnol. J.">
        <title>Discovery of a novel marine Bacteroidetes with a rich repertoire of carbohydrate-active enzymes.</title>
        <authorList>
            <person name="Chen B."/>
            <person name="Liu G."/>
            <person name="Chen Q."/>
            <person name="Wang H."/>
            <person name="Liu L."/>
            <person name="Tang K."/>
        </authorList>
    </citation>
    <scope>NUCLEOTIDE SEQUENCE</scope>
    <source>
        <strain evidence="2">TK19036</strain>
    </source>
</reference>
<sequence length="386" mass="44589">MLNLFINIINYPFRKLKSFLKRRLGWLNTPCIILYRGFGNKEQFYLRGRVIEDTGLAKPESDDHLWENFLAMIKRYSSTGIPEQKVQIQLGEKQYNCIADEDGYFEIESALPNPSLNYDEWQTVKGSLVSHDYTDNQTHPSLAKGEILAADSNHSFGVITDIDDTILISHSTNVRKKLKLMLFKNAKTRLPFDGASAFYQALYQGPNLEKNHPFFYVSSSEWNLYDLLVDFCEHHDFPKGPFLLKDAQIHLKKIWKAGGGNHHHKYEKICRIFDMYPHLPFILVGDSGQHDAEIYSELSQKHPNRILAIYIRDVRPSRHQAVKDIANELAKKNIEMVLVKDTEEAALHALKHGFLHPEAIQAIVDEKQLNQAMDAEFFQILEKMTE</sequence>
<evidence type="ECO:0000313" key="2">
    <source>
        <dbReference type="EMBL" id="WKN36418.1"/>
    </source>
</evidence>
<evidence type="ECO:0000259" key="1">
    <source>
        <dbReference type="Pfam" id="PF09949"/>
    </source>
</evidence>
<organism evidence="2">
    <name type="scientific">Roseihalotalea indica</name>
    <dbReference type="NCBI Taxonomy" id="2867963"/>
    <lineage>
        <taxon>Bacteria</taxon>
        <taxon>Pseudomonadati</taxon>
        <taxon>Bacteroidota</taxon>
        <taxon>Cytophagia</taxon>
        <taxon>Cytophagales</taxon>
        <taxon>Catalimonadaceae</taxon>
        <taxon>Roseihalotalea</taxon>
    </lineage>
</organism>
<dbReference type="GO" id="GO:0008195">
    <property type="term" value="F:phosphatidate phosphatase activity"/>
    <property type="evidence" value="ECO:0007669"/>
    <property type="project" value="InterPro"/>
</dbReference>
<dbReference type="InterPro" id="IPR052935">
    <property type="entry name" value="Mg2+_PAP"/>
</dbReference>
<dbReference type="AlphaFoldDB" id="A0AA49GLM4"/>